<dbReference type="Proteomes" id="UP000316008">
    <property type="component" value="Unassembled WGS sequence"/>
</dbReference>
<gene>
    <name evidence="2" type="ORF">FO442_11500</name>
</gene>
<keyword evidence="3" id="KW-1185">Reference proteome</keyword>
<comment type="caution">
    <text evidence="2">The sequence shown here is derived from an EMBL/GenBank/DDBJ whole genome shotgun (WGS) entry which is preliminary data.</text>
</comment>
<accession>A0A556MR72</accession>
<proteinExistence type="predicted"/>
<evidence type="ECO:0000313" key="2">
    <source>
        <dbReference type="EMBL" id="TSJ42385.1"/>
    </source>
</evidence>
<protein>
    <recommendedName>
        <fullName evidence="1">Copper-binding protein MbnP-like domain-containing protein</fullName>
    </recommendedName>
</protein>
<feature type="domain" description="Copper-binding protein MbnP-like" evidence="1">
    <location>
        <begin position="20"/>
        <end position="190"/>
    </location>
</feature>
<dbReference type="EMBL" id="VLPL01000005">
    <property type="protein sequence ID" value="TSJ42385.1"/>
    <property type="molecule type" value="Genomic_DNA"/>
</dbReference>
<evidence type="ECO:0000259" key="1">
    <source>
        <dbReference type="Pfam" id="PF20243"/>
    </source>
</evidence>
<evidence type="ECO:0000313" key="3">
    <source>
        <dbReference type="Proteomes" id="UP000316008"/>
    </source>
</evidence>
<organism evidence="2 3">
    <name type="scientific">Fluviicola chungangensis</name>
    <dbReference type="NCBI Taxonomy" id="2597671"/>
    <lineage>
        <taxon>Bacteria</taxon>
        <taxon>Pseudomonadati</taxon>
        <taxon>Bacteroidota</taxon>
        <taxon>Flavobacteriia</taxon>
        <taxon>Flavobacteriales</taxon>
        <taxon>Crocinitomicaceae</taxon>
        <taxon>Fluviicola</taxon>
    </lineage>
</organism>
<dbReference type="OrthoDB" id="1422031at2"/>
<dbReference type="AlphaFoldDB" id="A0A556MR72"/>
<dbReference type="RefSeq" id="WP_144333340.1">
    <property type="nucleotide sequence ID" value="NZ_VLPL01000005.1"/>
</dbReference>
<dbReference type="Pfam" id="PF20243">
    <property type="entry name" value="MbnP"/>
    <property type="match status" value="1"/>
</dbReference>
<dbReference type="InterPro" id="IPR046863">
    <property type="entry name" value="MbnP-like_dom"/>
</dbReference>
<name>A0A556MR72_9FLAO</name>
<sequence length="222" mass="25130">MIRTATYLVFFLPLFGWGQLIVEINLKAGNELVELNEPVRLNGYSFQLEQARLYLSKFEFYQNGHLKATDSTLAYLVDLEIDSTRKLIFPVVQGSGIDEIRFLFGIDSLTNTSGAMNGALDPMHGMYWSWQSGYINCKLEGTFTAPERETFQLHLGGYAHPFSGVQRILLKTDKTNVCRLDIDLNALMERVIRTKSELHVMSPGSRAVEYAQLLAKSIELKP</sequence>
<reference evidence="2 3" key="1">
    <citation type="submission" date="2019-07" db="EMBL/GenBank/DDBJ databases">
        <authorList>
            <person name="Huq M.A."/>
        </authorList>
    </citation>
    <scope>NUCLEOTIDE SEQUENCE [LARGE SCALE GENOMIC DNA]</scope>
    <source>
        <strain evidence="2 3">MAH-3</strain>
    </source>
</reference>